<sequence length="165" mass="18493">MLIDPKLAEHYRSSNQIFPIREATTPSLHLKLNFFSCSIMYYKDLPRSKLKHGEPIIQRCTASKDDFPTQVILEDPKGSQGLVNAPTMFMVTDDLVVSPLSSTACFNYLNRLKVPPSEVEELVVDVSIQEALNLLCAALNSTSVLTNGLKDSVEMKQLRYQNGKM</sequence>
<proteinExistence type="predicted"/>
<dbReference type="AlphaFoldDB" id="A0AAD8M0Q3"/>
<evidence type="ECO:0000313" key="1">
    <source>
        <dbReference type="EMBL" id="KAK1355429.1"/>
    </source>
</evidence>
<name>A0AAD8M0Q3_9APIA</name>
<dbReference type="EMBL" id="JAUIZM010000011">
    <property type="protein sequence ID" value="KAK1355429.1"/>
    <property type="molecule type" value="Genomic_DNA"/>
</dbReference>
<dbReference type="PANTHER" id="PTHR33103">
    <property type="entry name" value="OS01G0153900 PROTEIN"/>
    <property type="match status" value="1"/>
</dbReference>
<reference evidence="1" key="2">
    <citation type="submission" date="2023-05" db="EMBL/GenBank/DDBJ databases">
        <authorList>
            <person name="Schelkunov M.I."/>
        </authorList>
    </citation>
    <scope>NUCLEOTIDE SEQUENCE</scope>
    <source>
        <strain evidence="1">Hsosn_3</strain>
        <tissue evidence="1">Leaf</tissue>
    </source>
</reference>
<evidence type="ECO:0000313" key="2">
    <source>
        <dbReference type="Proteomes" id="UP001237642"/>
    </source>
</evidence>
<gene>
    <name evidence="1" type="ORF">POM88_048685</name>
</gene>
<keyword evidence="2" id="KW-1185">Reference proteome</keyword>
<dbReference type="Proteomes" id="UP001237642">
    <property type="component" value="Unassembled WGS sequence"/>
</dbReference>
<dbReference type="Pfam" id="PF05056">
    <property type="entry name" value="DUF674"/>
    <property type="match status" value="1"/>
</dbReference>
<protein>
    <submittedName>
        <fullName evidence="1">Uncharacterized protein</fullName>
    </submittedName>
</protein>
<accession>A0AAD8M0Q3</accession>
<comment type="caution">
    <text evidence="1">The sequence shown here is derived from an EMBL/GenBank/DDBJ whole genome shotgun (WGS) entry which is preliminary data.</text>
</comment>
<dbReference type="PANTHER" id="PTHR33103:SF27">
    <property type="entry name" value="OS04G0594700 PROTEIN"/>
    <property type="match status" value="1"/>
</dbReference>
<reference evidence="1" key="1">
    <citation type="submission" date="2023-02" db="EMBL/GenBank/DDBJ databases">
        <title>Genome of toxic invasive species Heracleum sosnowskyi carries increased number of genes despite the absence of recent whole-genome duplications.</title>
        <authorList>
            <person name="Schelkunov M."/>
            <person name="Shtratnikova V."/>
            <person name="Makarenko M."/>
            <person name="Klepikova A."/>
            <person name="Omelchenko D."/>
            <person name="Novikova G."/>
            <person name="Obukhova E."/>
            <person name="Bogdanov V."/>
            <person name="Penin A."/>
            <person name="Logacheva M."/>
        </authorList>
    </citation>
    <scope>NUCLEOTIDE SEQUENCE</scope>
    <source>
        <strain evidence="1">Hsosn_3</strain>
        <tissue evidence="1">Leaf</tissue>
    </source>
</reference>
<dbReference type="InterPro" id="IPR007750">
    <property type="entry name" value="DUF674"/>
</dbReference>
<organism evidence="1 2">
    <name type="scientific">Heracleum sosnowskyi</name>
    <dbReference type="NCBI Taxonomy" id="360622"/>
    <lineage>
        <taxon>Eukaryota</taxon>
        <taxon>Viridiplantae</taxon>
        <taxon>Streptophyta</taxon>
        <taxon>Embryophyta</taxon>
        <taxon>Tracheophyta</taxon>
        <taxon>Spermatophyta</taxon>
        <taxon>Magnoliopsida</taxon>
        <taxon>eudicotyledons</taxon>
        <taxon>Gunneridae</taxon>
        <taxon>Pentapetalae</taxon>
        <taxon>asterids</taxon>
        <taxon>campanulids</taxon>
        <taxon>Apiales</taxon>
        <taxon>Apiaceae</taxon>
        <taxon>Apioideae</taxon>
        <taxon>apioid superclade</taxon>
        <taxon>Tordylieae</taxon>
        <taxon>Tordyliinae</taxon>
        <taxon>Heracleum</taxon>
    </lineage>
</organism>